<gene>
    <name evidence="1" type="ORF">CEXT_35461</name>
</gene>
<sequence length="118" mass="13436">MDPDDGHGGSLPLWLGRGVGSALPRQLHDPCLRRRPSERPNKTKINSCHVVWETASQKGGEKAQCGYNKNELWHVWGFSIVIDEHEDKEEEKLEVNDYFILDKKKGIKIQICIRSLGT</sequence>
<dbReference type="EMBL" id="BPLR01012869">
    <property type="protein sequence ID" value="GIY57201.1"/>
    <property type="molecule type" value="Genomic_DNA"/>
</dbReference>
<evidence type="ECO:0000313" key="2">
    <source>
        <dbReference type="Proteomes" id="UP001054945"/>
    </source>
</evidence>
<name>A0AAV4UHJ2_CAEEX</name>
<comment type="caution">
    <text evidence="1">The sequence shown here is derived from an EMBL/GenBank/DDBJ whole genome shotgun (WGS) entry which is preliminary data.</text>
</comment>
<organism evidence="1 2">
    <name type="scientific">Caerostris extrusa</name>
    <name type="common">Bark spider</name>
    <name type="synonym">Caerostris bankana</name>
    <dbReference type="NCBI Taxonomy" id="172846"/>
    <lineage>
        <taxon>Eukaryota</taxon>
        <taxon>Metazoa</taxon>
        <taxon>Ecdysozoa</taxon>
        <taxon>Arthropoda</taxon>
        <taxon>Chelicerata</taxon>
        <taxon>Arachnida</taxon>
        <taxon>Araneae</taxon>
        <taxon>Araneomorphae</taxon>
        <taxon>Entelegynae</taxon>
        <taxon>Araneoidea</taxon>
        <taxon>Araneidae</taxon>
        <taxon>Caerostris</taxon>
    </lineage>
</organism>
<proteinExistence type="predicted"/>
<accession>A0AAV4UHJ2</accession>
<keyword evidence="2" id="KW-1185">Reference proteome</keyword>
<evidence type="ECO:0000313" key="1">
    <source>
        <dbReference type="EMBL" id="GIY57201.1"/>
    </source>
</evidence>
<reference evidence="1 2" key="1">
    <citation type="submission" date="2021-06" db="EMBL/GenBank/DDBJ databases">
        <title>Caerostris extrusa draft genome.</title>
        <authorList>
            <person name="Kono N."/>
            <person name="Arakawa K."/>
        </authorList>
    </citation>
    <scope>NUCLEOTIDE SEQUENCE [LARGE SCALE GENOMIC DNA]</scope>
</reference>
<protein>
    <submittedName>
        <fullName evidence="1">Uncharacterized protein</fullName>
    </submittedName>
</protein>
<dbReference type="Proteomes" id="UP001054945">
    <property type="component" value="Unassembled WGS sequence"/>
</dbReference>
<dbReference type="AlphaFoldDB" id="A0AAV4UHJ2"/>